<proteinExistence type="predicted"/>
<accession>A0AAW0EY46</accession>
<sequence>MRLLHSSGSGPVSALPGSTTSTSRVRRPQLAGSDPLTIAALPLTSTDVTTTSDPSTLSLSSGRLPVEVSVTAERSTATTLTRKHVTPGQVQ</sequence>
<evidence type="ECO:0000313" key="3">
    <source>
        <dbReference type="Proteomes" id="UP001430356"/>
    </source>
</evidence>
<feature type="compositionally biased region" description="Polar residues" evidence="1">
    <location>
        <begin position="1"/>
        <end position="23"/>
    </location>
</feature>
<evidence type="ECO:0000256" key="1">
    <source>
        <dbReference type="SAM" id="MobiDB-lite"/>
    </source>
</evidence>
<dbReference type="AlphaFoldDB" id="A0AAW0EY46"/>
<organism evidence="2 3">
    <name type="scientific">Novymonas esmeraldas</name>
    <dbReference type="NCBI Taxonomy" id="1808958"/>
    <lineage>
        <taxon>Eukaryota</taxon>
        <taxon>Discoba</taxon>
        <taxon>Euglenozoa</taxon>
        <taxon>Kinetoplastea</taxon>
        <taxon>Metakinetoplastina</taxon>
        <taxon>Trypanosomatida</taxon>
        <taxon>Trypanosomatidae</taxon>
        <taxon>Novymonas</taxon>
    </lineage>
</organism>
<feature type="region of interest" description="Disordered" evidence="1">
    <location>
        <begin position="1"/>
        <end position="38"/>
    </location>
</feature>
<dbReference type="EMBL" id="JAECZO010000137">
    <property type="protein sequence ID" value="KAK7198199.1"/>
    <property type="molecule type" value="Genomic_DNA"/>
</dbReference>
<reference evidence="2 3" key="1">
    <citation type="journal article" date="2021" name="MBio">
        <title>A New Model Trypanosomatid, Novymonas esmeraldas: Genomic Perception of Its 'Candidatus Pandoraea novymonadis' Endosymbiont.</title>
        <authorList>
            <person name="Zakharova A."/>
            <person name="Saura A."/>
            <person name="Butenko A."/>
            <person name="Podesvova L."/>
            <person name="Warmusova S."/>
            <person name="Kostygov A.Y."/>
            <person name="Nenarokova A."/>
            <person name="Lukes J."/>
            <person name="Opperdoes F.R."/>
            <person name="Yurchenko V."/>
        </authorList>
    </citation>
    <scope>NUCLEOTIDE SEQUENCE [LARGE SCALE GENOMIC DNA]</scope>
    <source>
        <strain evidence="2 3">E262AT.01</strain>
    </source>
</reference>
<keyword evidence="3" id="KW-1185">Reference proteome</keyword>
<name>A0AAW0EY46_9TRYP</name>
<protein>
    <submittedName>
        <fullName evidence="2">Uncharacterized protein</fullName>
    </submittedName>
</protein>
<evidence type="ECO:0000313" key="2">
    <source>
        <dbReference type="EMBL" id="KAK7198199.1"/>
    </source>
</evidence>
<feature type="region of interest" description="Disordered" evidence="1">
    <location>
        <begin position="72"/>
        <end position="91"/>
    </location>
</feature>
<gene>
    <name evidence="2" type="ORF">NESM_000776700</name>
</gene>
<dbReference type="Proteomes" id="UP001430356">
    <property type="component" value="Unassembled WGS sequence"/>
</dbReference>
<comment type="caution">
    <text evidence="2">The sequence shown here is derived from an EMBL/GenBank/DDBJ whole genome shotgun (WGS) entry which is preliminary data.</text>
</comment>